<dbReference type="NCBIfam" id="NF005250">
    <property type="entry name" value="PRK06761.1"/>
    <property type="match status" value="1"/>
</dbReference>
<dbReference type="Gene3D" id="3.40.50.300">
    <property type="entry name" value="P-loop containing nucleotide triphosphate hydrolases"/>
    <property type="match status" value="1"/>
</dbReference>
<evidence type="ECO:0000313" key="1">
    <source>
        <dbReference type="EMBL" id="MBS8266512.1"/>
    </source>
</evidence>
<proteinExistence type="predicted"/>
<evidence type="ECO:0000313" key="2">
    <source>
        <dbReference type="Proteomes" id="UP000761411"/>
    </source>
</evidence>
<dbReference type="CDD" id="cd02019">
    <property type="entry name" value="NK"/>
    <property type="match status" value="1"/>
</dbReference>
<protein>
    <submittedName>
        <fullName evidence="1">Uncharacterized protein</fullName>
    </submittedName>
</protein>
<dbReference type="Proteomes" id="UP000761411">
    <property type="component" value="Unassembled WGS sequence"/>
</dbReference>
<organism evidence="1 2">
    <name type="scientific">Mesobacillus boroniphilus</name>
    <dbReference type="NCBI Taxonomy" id="308892"/>
    <lineage>
        <taxon>Bacteria</taxon>
        <taxon>Bacillati</taxon>
        <taxon>Bacillota</taxon>
        <taxon>Bacilli</taxon>
        <taxon>Bacillales</taxon>
        <taxon>Bacillaceae</taxon>
        <taxon>Mesobacillus</taxon>
    </lineage>
</organism>
<dbReference type="SUPFAM" id="SSF52540">
    <property type="entry name" value="P-loop containing nucleoside triphosphate hydrolases"/>
    <property type="match status" value="2"/>
</dbReference>
<name>A0A944GY28_9BACI</name>
<dbReference type="RefSeq" id="WP_213371878.1">
    <property type="nucleotide sequence ID" value="NZ_QTKX01000003.1"/>
</dbReference>
<accession>A0A944GY28</accession>
<keyword evidence="2" id="KW-1185">Reference proteome</keyword>
<dbReference type="AlphaFoldDB" id="A0A944GY28"/>
<dbReference type="InterPro" id="IPR027417">
    <property type="entry name" value="P-loop_NTPase"/>
</dbReference>
<gene>
    <name evidence="1" type="ORF">DYI25_18995</name>
</gene>
<reference evidence="1 2" key="1">
    <citation type="journal article" date="2021" name="Microorganisms">
        <title>Bacterial Dimethylsulfoniopropionate Biosynthesis in the East China Sea.</title>
        <authorList>
            <person name="Liu J."/>
            <person name="Zhang Y."/>
            <person name="Liu J."/>
            <person name="Zhong H."/>
            <person name="Williams B.T."/>
            <person name="Zheng Y."/>
            <person name="Curson A.R.J."/>
            <person name="Sun C."/>
            <person name="Sun H."/>
            <person name="Song D."/>
            <person name="Wagner Mackenzie B."/>
            <person name="Bermejo Martinez A."/>
            <person name="Todd J.D."/>
            <person name="Zhang X.H."/>
        </authorList>
    </citation>
    <scope>NUCLEOTIDE SEQUENCE [LARGE SCALE GENOMIC DNA]</scope>
    <source>
        <strain evidence="1 2">ESS08</strain>
    </source>
</reference>
<dbReference type="EMBL" id="QTKX01000003">
    <property type="protein sequence ID" value="MBS8266512.1"/>
    <property type="molecule type" value="Genomic_DNA"/>
</dbReference>
<sequence length="280" mass="31729">MKTKLILVEGLPGSGKSTTAKLIHEILTGNNVEAKLYLEGNLDHPADYEGVAYFTEKEFKELLEESGSLGKVFQDWVSVKRGRHLLPYMKIKNELGNGFPDELFTAISKKDVYELPLEQNIAVITERWEEFAQQAEAEEKVYVFECCFIQNPLTVGMIKYGASDEVTIDYVKKLAKAVKTLNPVLVYVNQDDIDKSFRKAVAERPDDWFNGFVHYYTSQGYGLKHGLVGLDGTIDVLKARQELEQSILAHLPITPIILNNSQFEFDKHRGNLKVKILAEL</sequence>
<comment type="caution">
    <text evidence="1">The sequence shown here is derived from an EMBL/GenBank/DDBJ whole genome shotgun (WGS) entry which is preliminary data.</text>
</comment>